<dbReference type="AlphaFoldDB" id="A0A172TU83"/>
<feature type="compositionally biased region" description="Polar residues" evidence="1">
    <location>
        <begin position="57"/>
        <end position="70"/>
    </location>
</feature>
<reference evidence="2 3" key="2">
    <citation type="journal article" date="2016" name="Int. J. Syst. Evol. Microbiol.">
        <title>Flavisolibacter tropicus sp. nov., isolated from tropical soil.</title>
        <authorList>
            <person name="Lee J.J."/>
            <person name="Kang M.S."/>
            <person name="Kim G.S."/>
            <person name="Lee C.S."/>
            <person name="Lim S."/>
            <person name="Lee J."/>
            <person name="Roh S.H."/>
            <person name="Kang H."/>
            <person name="Ha J.M."/>
            <person name="Bae S."/>
            <person name="Jung H.Y."/>
            <person name="Kim M.K."/>
        </authorList>
    </citation>
    <scope>NUCLEOTIDE SEQUENCE [LARGE SCALE GENOMIC DNA]</scope>
    <source>
        <strain evidence="2 3">LCS9</strain>
    </source>
</reference>
<dbReference type="KEGG" id="fla:SY85_09310"/>
<proteinExistence type="predicted"/>
<keyword evidence="3" id="KW-1185">Reference proteome</keyword>
<accession>A0A172TU83</accession>
<evidence type="ECO:0000313" key="2">
    <source>
        <dbReference type="EMBL" id="ANE50671.1"/>
    </source>
</evidence>
<evidence type="ECO:0000313" key="3">
    <source>
        <dbReference type="Proteomes" id="UP000077177"/>
    </source>
</evidence>
<dbReference type="RefSeq" id="WP_066403857.1">
    <property type="nucleotide sequence ID" value="NZ_CP011390.1"/>
</dbReference>
<protein>
    <submittedName>
        <fullName evidence="2">Uncharacterized protein</fullName>
    </submittedName>
</protein>
<gene>
    <name evidence="2" type="ORF">SY85_09310</name>
</gene>
<dbReference type="STRING" id="1492898.SY85_09310"/>
<dbReference type="OrthoDB" id="681122at2"/>
<evidence type="ECO:0000256" key="1">
    <source>
        <dbReference type="SAM" id="MobiDB-lite"/>
    </source>
</evidence>
<reference evidence="3" key="1">
    <citation type="submission" date="2015-01" db="EMBL/GenBank/DDBJ databases">
        <title>Flavisolibacter sp./LCS9/ whole genome sequencing.</title>
        <authorList>
            <person name="Kim M.K."/>
            <person name="Srinivasan S."/>
            <person name="Lee J.-J."/>
        </authorList>
    </citation>
    <scope>NUCLEOTIDE SEQUENCE [LARGE SCALE GENOMIC DNA]</scope>
    <source>
        <strain evidence="3">LCS9</strain>
    </source>
</reference>
<sequence length="81" mass="8709">MENIDPRNKPGRQAGPSTENPADQTPRREGGDDALAETDATASRADEKVIVNEQRGQKTVNAPSQTAAHTSETESSDEEVF</sequence>
<feature type="region of interest" description="Disordered" evidence="1">
    <location>
        <begin position="1"/>
        <end position="81"/>
    </location>
</feature>
<name>A0A172TU83_9BACT</name>
<dbReference type="EMBL" id="CP011390">
    <property type="protein sequence ID" value="ANE50671.1"/>
    <property type="molecule type" value="Genomic_DNA"/>
</dbReference>
<organism evidence="2 3">
    <name type="scientific">Flavisolibacter tropicus</name>
    <dbReference type="NCBI Taxonomy" id="1492898"/>
    <lineage>
        <taxon>Bacteria</taxon>
        <taxon>Pseudomonadati</taxon>
        <taxon>Bacteroidota</taxon>
        <taxon>Chitinophagia</taxon>
        <taxon>Chitinophagales</taxon>
        <taxon>Chitinophagaceae</taxon>
        <taxon>Flavisolibacter</taxon>
    </lineage>
</organism>
<dbReference type="Proteomes" id="UP000077177">
    <property type="component" value="Chromosome"/>
</dbReference>